<dbReference type="SUPFAM" id="SSF51556">
    <property type="entry name" value="Metallo-dependent hydrolases"/>
    <property type="match status" value="1"/>
</dbReference>
<reference evidence="3" key="1">
    <citation type="submission" date="2017-04" db="EMBL/GenBank/DDBJ databases">
        <authorList>
            <person name="Varghese N."/>
            <person name="Submissions S."/>
        </authorList>
    </citation>
    <scope>NUCLEOTIDE SEQUENCE [LARGE SCALE GENOMIC DNA]</scope>
    <source>
        <strain evidence="3">DSM 4125</strain>
    </source>
</reference>
<protein>
    <recommendedName>
        <fullName evidence="1">Amidohydrolase 3 domain-containing protein</fullName>
    </recommendedName>
</protein>
<dbReference type="Gene3D" id="3.10.310.70">
    <property type="match status" value="1"/>
</dbReference>
<organism evidence="2 3">
    <name type="scientific">Marivirga sericea</name>
    <dbReference type="NCBI Taxonomy" id="1028"/>
    <lineage>
        <taxon>Bacteria</taxon>
        <taxon>Pseudomonadati</taxon>
        <taxon>Bacteroidota</taxon>
        <taxon>Cytophagia</taxon>
        <taxon>Cytophagales</taxon>
        <taxon>Marivirgaceae</taxon>
        <taxon>Marivirga</taxon>
    </lineage>
</organism>
<dbReference type="InterPro" id="IPR013108">
    <property type="entry name" value="Amidohydro_3"/>
</dbReference>
<dbReference type="EMBL" id="FXAW01000001">
    <property type="protein sequence ID" value="SMG07792.1"/>
    <property type="molecule type" value="Genomic_DNA"/>
</dbReference>
<proteinExistence type="predicted"/>
<dbReference type="InterPro" id="IPR011059">
    <property type="entry name" value="Metal-dep_hydrolase_composite"/>
</dbReference>
<dbReference type="PANTHER" id="PTHR22642">
    <property type="entry name" value="IMIDAZOLONEPROPIONASE"/>
    <property type="match status" value="1"/>
</dbReference>
<gene>
    <name evidence="2" type="ORF">SAMN05661096_00076</name>
</gene>
<dbReference type="Gene3D" id="3.20.20.140">
    <property type="entry name" value="Metal-dependent hydrolases"/>
    <property type="match status" value="1"/>
</dbReference>
<accession>A0A1X7I1X1</accession>
<name>A0A1X7I1X1_9BACT</name>
<keyword evidence="3" id="KW-1185">Reference proteome</keyword>
<dbReference type="CDD" id="cd01300">
    <property type="entry name" value="YtcJ_like"/>
    <property type="match status" value="1"/>
</dbReference>
<dbReference type="OrthoDB" id="9767366at2"/>
<feature type="domain" description="Amidohydrolase 3" evidence="1">
    <location>
        <begin position="69"/>
        <end position="542"/>
    </location>
</feature>
<dbReference type="PANTHER" id="PTHR22642:SF2">
    <property type="entry name" value="PROTEIN LONG AFTER FAR-RED 3"/>
    <property type="match status" value="1"/>
</dbReference>
<dbReference type="InterPro" id="IPR033932">
    <property type="entry name" value="YtcJ-like"/>
</dbReference>
<dbReference type="AlphaFoldDB" id="A0A1X7I1X1"/>
<dbReference type="SUPFAM" id="SSF51338">
    <property type="entry name" value="Composite domain of metallo-dependent hydrolases"/>
    <property type="match status" value="1"/>
</dbReference>
<dbReference type="Proteomes" id="UP000193804">
    <property type="component" value="Unassembled WGS sequence"/>
</dbReference>
<dbReference type="Gene3D" id="2.30.40.10">
    <property type="entry name" value="Urease, subunit C, domain 1"/>
    <property type="match status" value="1"/>
</dbReference>
<dbReference type="InterPro" id="IPR032466">
    <property type="entry name" value="Metal_Hydrolase"/>
</dbReference>
<dbReference type="RefSeq" id="WP_085515104.1">
    <property type="nucleotide sequence ID" value="NZ_FXAW01000001.1"/>
</dbReference>
<evidence type="ECO:0000313" key="2">
    <source>
        <dbReference type="EMBL" id="SMG07792.1"/>
    </source>
</evidence>
<sequence>MRNLLLSLILITLLFSCNSREKVDSIYFNGIVYTVNSNFEKAEAFAIKDGKFLAVGSSKDIRNQFQSDEEIDLMQAPVYPGFIDGHSHFIRYAKGLREVDLFGTTSFNELIERLQQHVEKYPDEASLLGLGWDQNNWVGKQFPDKDTLDLLFPDKVVILRRVDAHAILTNQKGLDLAGITANTKVSGGEIILKAGKPSGVLIDNAMDLLTGKMPEMDERKKRELISQAQENCFSVGITSLAEAGLDKSQIDLLDQMQKDSLLKMRIYAMINPTAENMEHYFSTGHYKTNHLNVRSFKIYGDGALGSRGACLLAHYSDDEDNYGFLRSKPQVFDSLARIIFAKDFQMNTHCIGDSANRAITNIYAKYLKGKNDRRWRIEHAQVLADNDFSKFGDYNILPSVQPTHATSDMDWAHERIGEERVKNAYAYQELLRQNGKLVLGSDFPVEDINPIYGFHAAVARQDADDLPEGGFQPENSLSREEALKGMTRWAAFGQFEEKEKGSIEKGKFADFVILDRDIMEVAHEELRETKVMQTRSAGEKVYAIK</sequence>
<dbReference type="STRING" id="1028.SAMN05661096_00076"/>
<evidence type="ECO:0000313" key="3">
    <source>
        <dbReference type="Proteomes" id="UP000193804"/>
    </source>
</evidence>
<evidence type="ECO:0000259" key="1">
    <source>
        <dbReference type="Pfam" id="PF07969"/>
    </source>
</evidence>
<dbReference type="PROSITE" id="PS51257">
    <property type="entry name" value="PROKAR_LIPOPROTEIN"/>
    <property type="match status" value="1"/>
</dbReference>
<dbReference type="GO" id="GO:0016810">
    <property type="term" value="F:hydrolase activity, acting on carbon-nitrogen (but not peptide) bonds"/>
    <property type="evidence" value="ECO:0007669"/>
    <property type="project" value="InterPro"/>
</dbReference>
<dbReference type="Pfam" id="PF07969">
    <property type="entry name" value="Amidohydro_3"/>
    <property type="match status" value="1"/>
</dbReference>